<reference evidence="11" key="3">
    <citation type="submission" date="2020-03" db="EMBL/GenBank/DDBJ databases">
        <title>Sequencing and Assembly of Multiple Reported Metal-Biooxidizing Members of the Extremely Thermoacidophilic Archaeal Family Sulfolobaceae.</title>
        <authorList>
            <person name="Counts J.A."/>
            <person name="Kelly R.M."/>
        </authorList>
    </citation>
    <scope>NUCLEOTIDE SEQUENCE [LARGE SCALE GENOMIC DNA]</scope>
    <source>
        <strain evidence="11">HO1-1</strain>
    </source>
</reference>
<dbReference type="Pfam" id="PF10143">
    <property type="entry name" value="PhosphMutase"/>
    <property type="match status" value="1"/>
</dbReference>
<keyword evidence="8" id="KW-0175">Coiled coil</keyword>
<accession>A0A2U9ITY4</accession>
<dbReference type="PANTHER" id="PTHR31209:SF0">
    <property type="entry name" value="METALLOENZYME DOMAIN-CONTAINING PROTEIN"/>
    <property type="match status" value="1"/>
</dbReference>
<dbReference type="NCBIfam" id="TIGR00306">
    <property type="entry name" value="apgM"/>
    <property type="match status" value="1"/>
</dbReference>
<evidence type="ECO:0000256" key="7">
    <source>
        <dbReference type="HAMAP-Rule" id="MF_01402"/>
    </source>
</evidence>
<keyword evidence="11" id="KW-1185">Reference proteome</keyword>
<dbReference type="EC" id="5.4.2.12" evidence="7"/>
<evidence type="ECO:0000256" key="4">
    <source>
        <dbReference type="ARBA" id="ARBA00005524"/>
    </source>
</evidence>
<dbReference type="KEGG" id="mhk:DFR87_07345"/>
<evidence type="ECO:0000256" key="8">
    <source>
        <dbReference type="SAM" id="Coils"/>
    </source>
</evidence>
<dbReference type="PIRSF" id="PIRSF006392">
    <property type="entry name" value="IPGAM_arch"/>
    <property type="match status" value="1"/>
</dbReference>
<evidence type="ECO:0000313" key="11">
    <source>
        <dbReference type="Proteomes" id="UP000247586"/>
    </source>
</evidence>
<dbReference type="Gene3D" id="3.40.720.10">
    <property type="entry name" value="Alkaline Phosphatase, subunit A"/>
    <property type="match status" value="2"/>
</dbReference>
<feature type="coiled-coil region" evidence="8">
    <location>
        <begin position="112"/>
        <end position="139"/>
    </location>
</feature>
<dbReference type="RefSeq" id="WP_110369235.1">
    <property type="nucleotide sequence ID" value="NZ_CP029287.2"/>
</dbReference>
<evidence type="ECO:0000256" key="2">
    <source>
        <dbReference type="ARBA" id="ARBA00002315"/>
    </source>
</evidence>
<evidence type="ECO:0000256" key="5">
    <source>
        <dbReference type="ARBA" id="ARBA00023152"/>
    </source>
</evidence>
<dbReference type="UniPathway" id="UPA00109">
    <property type="reaction ID" value="UER00186"/>
</dbReference>
<dbReference type="InterPro" id="IPR006124">
    <property type="entry name" value="Metalloenzyme"/>
</dbReference>
<dbReference type="Pfam" id="PF01676">
    <property type="entry name" value="Metalloenzyme"/>
    <property type="match status" value="1"/>
</dbReference>
<dbReference type="STRING" id="1293036.GCA_001315825_00278"/>
<keyword evidence="5 7" id="KW-0324">Glycolysis</keyword>
<evidence type="ECO:0000313" key="10">
    <source>
        <dbReference type="EMBL" id="AWR99530.1"/>
    </source>
</evidence>
<dbReference type="OrthoDB" id="52918at2157"/>
<dbReference type="GO" id="GO:0004619">
    <property type="term" value="F:phosphoglycerate mutase activity"/>
    <property type="evidence" value="ECO:0007669"/>
    <property type="project" value="UniProtKB-UniRule"/>
</dbReference>
<evidence type="ECO:0000256" key="6">
    <source>
        <dbReference type="ARBA" id="ARBA00023235"/>
    </source>
</evidence>
<dbReference type="GeneID" id="36835145"/>
<reference evidence="10 11" key="1">
    <citation type="submission" date="2018-05" db="EMBL/GenBank/DDBJ databases">
        <title>Complete Genome Sequences of Extremely Thermoacidophilic, Metal-Mobilizing Type-Strain Members of the Archaeal Family Sulfolobaceae: Acidianus brierleyi DSM-1651T, Acidianus sulfidivorans DSM-18786T, Metallosphaera hakonensis DSM-7519T, and Metallosphaera prunae DSM-10039T.</title>
        <authorList>
            <person name="Counts J.A."/>
            <person name="Kelly R.M."/>
        </authorList>
    </citation>
    <scope>NUCLEOTIDE SEQUENCE [LARGE SCALE GENOMIC DNA]</scope>
    <source>
        <strain evidence="10 11">HO1-1</strain>
    </source>
</reference>
<dbReference type="GO" id="GO:0006096">
    <property type="term" value="P:glycolytic process"/>
    <property type="evidence" value="ECO:0007669"/>
    <property type="project" value="UniProtKB-UniRule"/>
</dbReference>
<feature type="domain" description="Metalloenzyme" evidence="9">
    <location>
        <begin position="5"/>
        <end position="401"/>
    </location>
</feature>
<dbReference type="NCBIfam" id="NF003104">
    <property type="entry name" value="PRK04024.1"/>
    <property type="match status" value="1"/>
</dbReference>
<dbReference type="AlphaFoldDB" id="A0A2U9ITY4"/>
<comment type="similarity">
    <text evidence="4 7">Belongs to the BPG-independent phosphoglycerate mutase family. A-PGAM subfamily.</text>
</comment>
<protein>
    <recommendedName>
        <fullName evidence="7">2,3-bisphosphoglycerate-independent phosphoglycerate mutase</fullName>
        <shortName evidence="7">BPG-independent PGAM</shortName>
        <shortName evidence="7">Phosphoglyceromutase</shortName>
        <shortName evidence="7">aPGAM</shortName>
        <ecNumber evidence="7">5.4.2.12</ecNumber>
    </recommendedName>
</protein>
<comment type="catalytic activity">
    <reaction evidence="1 7">
        <text>(2R)-2-phosphoglycerate = (2R)-3-phosphoglycerate</text>
        <dbReference type="Rhea" id="RHEA:15901"/>
        <dbReference type="ChEBI" id="CHEBI:58272"/>
        <dbReference type="ChEBI" id="CHEBI:58289"/>
        <dbReference type="EC" id="5.4.2.12"/>
    </reaction>
</comment>
<dbReference type="Proteomes" id="UP000247586">
    <property type="component" value="Chromosome"/>
</dbReference>
<comment type="pathway">
    <text evidence="3 7">Carbohydrate degradation; glycolysis; pyruvate from D-glyceraldehyde 3-phosphate: step 3/5.</text>
</comment>
<dbReference type="GO" id="GO:0046872">
    <property type="term" value="F:metal ion binding"/>
    <property type="evidence" value="ECO:0007669"/>
    <property type="project" value="InterPro"/>
</dbReference>
<comment type="function">
    <text evidence="2 7">Catalyzes the interconversion of 2-phosphoglycerate and 3-phosphoglycerate.</text>
</comment>
<dbReference type="HAMAP" id="MF_01402_A">
    <property type="entry name" value="ApgM_A"/>
    <property type="match status" value="1"/>
</dbReference>
<dbReference type="InterPro" id="IPR023665">
    <property type="entry name" value="ApgAM_prokaryotes"/>
</dbReference>
<keyword evidence="6 7" id="KW-0413">Isomerase</keyword>
<gene>
    <name evidence="7" type="primary">apgM</name>
    <name evidence="10" type="ORF">DFR87_07345</name>
</gene>
<reference evidence="11" key="2">
    <citation type="submission" date="2020-03" db="EMBL/GenBank/DDBJ databases">
        <title>Complete Genome Sequences of Extremely Thermoacidophilic, Metal-Mobilizing Type-Strain Members of the Archaeal Family Sulfolobaceae: Acidianus brierleyi DSM-1651T, Acidianus sulfidivorans DSM-18786T, Metallosphaera hakonensis DSM-7519T, and Metallosphaera prunae DSM-10039T.</title>
        <authorList>
            <person name="Counts J.A."/>
            <person name="Kelly R.M."/>
        </authorList>
    </citation>
    <scope>NUCLEOTIDE SEQUENCE [LARGE SCALE GENOMIC DNA]</scope>
    <source>
        <strain evidence="11">HO1-1</strain>
    </source>
</reference>
<evidence type="ECO:0000256" key="1">
    <source>
        <dbReference type="ARBA" id="ARBA00000370"/>
    </source>
</evidence>
<evidence type="ECO:0000259" key="9">
    <source>
        <dbReference type="Pfam" id="PF01676"/>
    </source>
</evidence>
<dbReference type="InterPro" id="IPR017850">
    <property type="entry name" value="Alkaline_phosphatase_core_sf"/>
</dbReference>
<dbReference type="CDD" id="cd16011">
    <property type="entry name" value="iPGM_like"/>
    <property type="match status" value="1"/>
</dbReference>
<dbReference type="InterPro" id="IPR004456">
    <property type="entry name" value="Pglycerate_mutase_ApgM"/>
</dbReference>
<dbReference type="PANTHER" id="PTHR31209">
    <property type="entry name" value="COFACTOR-INDEPENDENT PHOSPHOGLYCERATE MUTASE"/>
    <property type="match status" value="1"/>
</dbReference>
<dbReference type="EMBL" id="CP029287">
    <property type="protein sequence ID" value="AWR99530.1"/>
    <property type="molecule type" value="Genomic_DNA"/>
</dbReference>
<dbReference type="SUPFAM" id="SSF53649">
    <property type="entry name" value="Alkaline phosphatase-like"/>
    <property type="match status" value="1"/>
</dbReference>
<sequence>MNKLKILLVVGDGLGDRQVSILNAKTPLEYADKPVINSLLRSSMIGLMDPIGPGIVPGSDTSHLAIFGLDPRKYYNGRGSFEALGAGAILSGGDVAFRGNFATVDDNLVVIDRRAGRKIEEAEELVKELNQKIPEVQGVKVRFYHGTEHRVSVVLSGDNLSDKVSDTDPHEVGKRILNSEPTDNTLSAKRTANVVNQLTKLVYEVLSRSQLNEKRKAEGLPPANMVLMRGASIHRDLPKLKDYSGLKGAAVSATALIKGVCRSLGMEVVTPPGATGGIDTDYMAKARAAADLLKENDLVFLHIKATDAASHDGKVNEKVRAIEMIDKTIGKVLDTYGSDIIVLFTGDHATPVELKEHSGDPVPILLYVPTNIISDNLSDFNERSARKGSLRVVGLNIIDLLLNYSNRATKYGA</sequence>
<evidence type="ECO:0000256" key="3">
    <source>
        <dbReference type="ARBA" id="ARBA00004798"/>
    </source>
</evidence>
<organism evidence="10 11">
    <name type="scientific">Metallosphaera hakonensis JCM 8857 = DSM 7519</name>
    <dbReference type="NCBI Taxonomy" id="1293036"/>
    <lineage>
        <taxon>Archaea</taxon>
        <taxon>Thermoproteota</taxon>
        <taxon>Thermoprotei</taxon>
        <taxon>Sulfolobales</taxon>
        <taxon>Sulfolobaceae</taxon>
        <taxon>Metallosphaera</taxon>
    </lineage>
</organism>
<name>A0A2U9ITY4_9CREN</name>
<proteinExistence type="inferred from homology"/>